<accession>A0A6A6NC37</accession>
<dbReference type="AlphaFoldDB" id="A0A6A6NC37"/>
<evidence type="ECO:0000259" key="3">
    <source>
        <dbReference type="Pfam" id="PF03468"/>
    </source>
</evidence>
<dbReference type="InterPro" id="IPR005380">
    <property type="entry name" value="XS_domain"/>
</dbReference>
<dbReference type="Gene3D" id="3.30.70.2890">
    <property type="entry name" value="XS domain"/>
    <property type="match status" value="1"/>
</dbReference>
<feature type="compositionally biased region" description="Low complexity" evidence="2">
    <location>
        <begin position="216"/>
        <end position="226"/>
    </location>
</feature>
<proteinExistence type="predicted"/>
<dbReference type="Proteomes" id="UP000467840">
    <property type="component" value="Chromosome 11"/>
</dbReference>
<feature type="coiled-coil region" evidence="1">
    <location>
        <begin position="155"/>
        <end position="186"/>
    </location>
</feature>
<dbReference type="PANTHER" id="PTHR46602">
    <property type="entry name" value="PROTEIN SUPPRESSOR OF GENE SILENCING 3"/>
    <property type="match status" value="1"/>
</dbReference>
<name>A0A6A6NC37_HEVBR</name>
<feature type="region of interest" description="Disordered" evidence="2">
    <location>
        <begin position="197"/>
        <end position="226"/>
    </location>
</feature>
<keyword evidence="1" id="KW-0175">Coiled coil</keyword>
<gene>
    <name evidence="4" type="ORF">GH714_032834</name>
</gene>
<dbReference type="Pfam" id="PF03468">
    <property type="entry name" value="XS"/>
    <property type="match status" value="1"/>
</dbReference>
<dbReference type="PANTHER" id="PTHR46602:SF10">
    <property type="entry name" value="RING-TYPE DOMAIN-CONTAINING PROTEIN"/>
    <property type="match status" value="1"/>
</dbReference>
<comment type="caution">
    <text evidence="4">The sequence shown here is derived from an EMBL/GenBank/DDBJ whole genome shotgun (WGS) entry which is preliminary data.</text>
</comment>
<dbReference type="EMBL" id="JAAGAX010000002">
    <property type="protein sequence ID" value="KAF2323027.1"/>
    <property type="molecule type" value="Genomic_DNA"/>
</dbReference>
<evidence type="ECO:0000256" key="1">
    <source>
        <dbReference type="SAM" id="Coils"/>
    </source>
</evidence>
<feature type="domain" description="XS" evidence="3">
    <location>
        <begin position="2"/>
        <end position="89"/>
    </location>
</feature>
<dbReference type="InterPro" id="IPR038588">
    <property type="entry name" value="XS_domain_sf"/>
</dbReference>
<dbReference type="GO" id="GO:0051607">
    <property type="term" value="P:defense response to virus"/>
    <property type="evidence" value="ECO:0007669"/>
    <property type="project" value="InterPro"/>
</dbReference>
<dbReference type="GO" id="GO:0031047">
    <property type="term" value="P:regulatory ncRNA-mediated gene silencing"/>
    <property type="evidence" value="ECO:0007669"/>
    <property type="project" value="InterPro"/>
</dbReference>
<evidence type="ECO:0000313" key="4">
    <source>
        <dbReference type="EMBL" id="KAF2323027.1"/>
    </source>
</evidence>
<organism evidence="4 5">
    <name type="scientific">Hevea brasiliensis</name>
    <name type="common">Para rubber tree</name>
    <name type="synonym">Siphonia brasiliensis</name>
    <dbReference type="NCBI Taxonomy" id="3981"/>
    <lineage>
        <taxon>Eukaryota</taxon>
        <taxon>Viridiplantae</taxon>
        <taxon>Streptophyta</taxon>
        <taxon>Embryophyta</taxon>
        <taxon>Tracheophyta</taxon>
        <taxon>Spermatophyta</taxon>
        <taxon>Magnoliopsida</taxon>
        <taxon>eudicotyledons</taxon>
        <taxon>Gunneridae</taxon>
        <taxon>Pentapetalae</taxon>
        <taxon>rosids</taxon>
        <taxon>fabids</taxon>
        <taxon>Malpighiales</taxon>
        <taxon>Euphorbiaceae</taxon>
        <taxon>Crotonoideae</taxon>
        <taxon>Micrandreae</taxon>
        <taxon>Hevea</taxon>
    </lineage>
</organism>
<reference evidence="4 5" key="1">
    <citation type="journal article" date="2020" name="Mol. Plant">
        <title>The Chromosome-Based Rubber Tree Genome Provides New Insights into Spurge Genome Evolution and Rubber Biosynthesis.</title>
        <authorList>
            <person name="Liu J."/>
            <person name="Shi C."/>
            <person name="Shi C.C."/>
            <person name="Li W."/>
            <person name="Zhang Q.J."/>
            <person name="Zhang Y."/>
            <person name="Li K."/>
            <person name="Lu H.F."/>
            <person name="Shi C."/>
            <person name="Zhu S.T."/>
            <person name="Xiao Z.Y."/>
            <person name="Nan H."/>
            <person name="Yue Y."/>
            <person name="Zhu X.G."/>
            <person name="Wu Y."/>
            <person name="Hong X.N."/>
            <person name="Fan G.Y."/>
            <person name="Tong Y."/>
            <person name="Zhang D."/>
            <person name="Mao C.L."/>
            <person name="Liu Y.L."/>
            <person name="Hao S.J."/>
            <person name="Liu W.Q."/>
            <person name="Lv M.Q."/>
            <person name="Zhang H.B."/>
            <person name="Liu Y."/>
            <person name="Hu-Tang G.R."/>
            <person name="Wang J.P."/>
            <person name="Wang J.H."/>
            <person name="Sun Y.H."/>
            <person name="Ni S.B."/>
            <person name="Chen W.B."/>
            <person name="Zhang X.C."/>
            <person name="Jiao Y.N."/>
            <person name="Eichler E.E."/>
            <person name="Li G.H."/>
            <person name="Liu X."/>
            <person name="Gao L.Z."/>
        </authorList>
    </citation>
    <scope>NUCLEOTIDE SEQUENCE [LARGE SCALE GENOMIC DNA]</scope>
    <source>
        <strain evidence="5">cv. GT1</strain>
        <tissue evidence="4">Leaf</tissue>
    </source>
</reference>
<sequence length="226" mass="26588">MTTQQLLDMFSTDDAVVKVQHFYNSNGHCGRGILIFESSPRGYLEAKLLHMHFAEEGTGRNAWNSRPVYFLPSGERQLYGYMAVKEDVDTFNQYYSKGKPKLKYEMRSYQEMVVNRIRQMCKDNLQLPWLQNRVVEQQNHAKDLEESNGMLKVKLNNVTRDMEILRRKAKQQHEQDTEEMESLEQFYKDQIKTILEARKENDGDFENTQQKEVQENAEQSNANSSN</sequence>
<keyword evidence="5" id="KW-1185">Reference proteome</keyword>
<protein>
    <recommendedName>
        <fullName evidence="3">XS domain-containing protein</fullName>
    </recommendedName>
</protein>
<evidence type="ECO:0000256" key="2">
    <source>
        <dbReference type="SAM" id="MobiDB-lite"/>
    </source>
</evidence>
<evidence type="ECO:0000313" key="5">
    <source>
        <dbReference type="Proteomes" id="UP000467840"/>
    </source>
</evidence>
<dbReference type="InterPro" id="IPR044287">
    <property type="entry name" value="SGS3"/>
</dbReference>